<accession>A0A0F9RH28</accession>
<gene>
    <name evidence="1" type="ORF">LCGC14_0895950</name>
</gene>
<name>A0A0F9RH28_9ZZZZ</name>
<organism evidence="1">
    <name type="scientific">marine sediment metagenome</name>
    <dbReference type="NCBI Taxonomy" id="412755"/>
    <lineage>
        <taxon>unclassified sequences</taxon>
        <taxon>metagenomes</taxon>
        <taxon>ecological metagenomes</taxon>
    </lineage>
</organism>
<dbReference type="EMBL" id="LAZR01002890">
    <property type="protein sequence ID" value="KKN24331.1"/>
    <property type="molecule type" value="Genomic_DNA"/>
</dbReference>
<sequence>MIRHCRECRETFAASKAAAFCPGTSCRRDWNNRRQQRGAQLYDVFMTMRGERQLTTDLKNNQGINLWTVACQLAADWKLEDEQQRGGRRSYQFIPDLIKAGKFAYLAAVCVGVDRTGRFSKPVTRKASS</sequence>
<dbReference type="AlphaFoldDB" id="A0A0F9RH28"/>
<protein>
    <submittedName>
        <fullName evidence="1">Uncharacterized protein</fullName>
    </submittedName>
</protein>
<proteinExistence type="predicted"/>
<comment type="caution">
    <text evidence="1">The sequence shown here is derived from an EMBL/GenBank/DDBJ whole genome shotgun (WGS) entry which is preliminary data.</text>
</comment>
<evidence type="ECO:0000313" key="1">
    <source>
        <dbReference type="EMBL" id="KKN24331.1"/>
    </source>
</evidence>
<reference evidence="1" key="1">
    <citation type="journal article" date="2015" name="Nature">
        <title>Complex archaea that bridge the gap between prokaryotes and eukaryotes.</title>
        <authorList>
            <person name="Spang A."/>
            <person name="Saw J.H."/>
            <person name="Jorgensen S.L."/>
            <person name="Zaremba-Niedzwiedzka K."/>
            <person name="Martijn J."/>
            <person name="Lind A.E."/>
            <person name="van Eijk R."/>
            <person name="Schleper C."/>
            <person name="Guy L."/>
            <person name="Ettema T.J."/>
        </authorList>
    </citation>
    <scope>NUCLEOTIDE SEQUENCE</scope>
</reference>